<keyword evidence="3" id="KW-1185">Reference proteome</keyword>
<evidence type="ECO:0000256" key="1">
    <source>
        <dbReference type="SAM" id="MobiDB-lite"/>
    </source>
</evidence>
<dbReference type="Proteomes" id="UP000279306">
    <property type="component" value="Chromosome"/>
</dbReference>
<dbReference type="AlphaFoldDB" id="A0A448IGK3"/>
<reference evidence="2 3" key="1">
    <citation type="submission" date="2018-12" db="EMBL/GenBank/DDBJ databases">
        <authorList>
            <consortium name="Pathogen Informatics"/>
        </authorList>
    </citation>
    <scope>NUCLEOTIDE SEQUENCE [LARGE SCALE GENOMIC DNA]</scope>
    <source>
        <strain evidence="2 3">NCTC10437</strain>
    </source>
</reference>
<protein>
    <submittedName>
        <fullName evidence="2">Uncharacterized protein</fullName>
    </submittedName>
</protein>
<name>A0A448IGK3_MYCAU</name>
<evidence type="ECO:0000313" key="2">
    <source>
        <dbReference type="EMBL" id="VEG51616.1"/>
    </source>
</evidence>
<dbReference type="EMBL" id="LR134356">
    <property type="protein sequence ID" value="VEG51616.1"/>
    <property type="molecule type" value="Genomic_DNA"/>
</dbReference>
<organism evidence="2 3">
    <name type="scientific">Mycolicibacterium aurum</name>
    <name type="common">Mycobacterium aurum</name>
    <dbReference type="NCBI Taxonomy" id="1791"/>
    <lineage>
        <taxon>Bacteria</taxon>
        <taxon>Bacillati</taxon>
        <taxon>Actinomycetota</taxon>
        <taxon>Actinomycetes</taxon>
        <taxon>Mycobacteriales</taxon>
        <taxon>Mycobacteriaceae</taxon>
        <taxon>Mycolicibacterium</taxon>
    </lineage>
</organism>
<dbReference type="RefSeq" id="WP_048632270.1">
    <property type="nucleotide sequence ID" value="NZ_CVQQ01000006.1"/>
</dbReference>
<gene>
    <name evidence="2" type="ORF">NCTC10437_00728</name>
</gene>
<accession>A0A448IGK3</accession>
<sequence length="61" mass="6966">MAYLLLILVLAALVYLGWRAAQMYANRPRTRVIGPDDDPDFLRRINPSDDQPRPETEGPAR</sequence>
<proteinExistence type="predicted"/>
<dbReference type="KEGG" id="mauu:NCTC10437_00728"/>
<dbReference type="OrthoDB" id="3578910at2"/>
<evidence type="ECO:0000313" key="3">
    <source>
        <dbReference type="Proteomes" id="UP000279306"/>
    </source>
</evidence>
<feature type="region of interest" description="Disordered" evidence="1">
    <location>
        <begin position="30"/>
        <end position="61"/>
    </location>
</feature>
<feature type="compositionally biased region" description="Basic and acidic residues" evidence="1">
    <location>
        <begin position="40"/>
        <end position="61"/>
    </location>
</feature>
<dbReference type="STRING" id="1791.GCA_001049355_02367"/>